<dbReference type="Proteomes" id="UP000480275">
    <property type="component" value="Unassembled WGS sequence"/>
</dbReference>
<comment type="subunit">
    <text evidence="6">Heterooligomer composed of large and small subunits.</text>
</comment>
<dbReference type="NCBIfam" id="NF002140">
    <property type="entry name" value="PRK00977.1-4"/>
    <property type="match status" value="1"/>
</dbReference>
<dbReference type="HAMAP" id="MF_00337">
    <property type="entry name" value="Exonuc_7_S"/>
    <property type="match status" value="1"/>
</dbReference>
<dbReference type="InterPro" id="IPR003761">
    <property type="entry name" value="Exonuc_VII_S"/>
</dbReference>
<evidence type="ECO:0000256" key="1">
    <source>
        <dbReference type="ARBA" id="ARBA00009998"/>
    </source>
</evidence>
<evidence type="ECO:0000256" key="5">
    <source>
        <dbReference type="ARBA" id="ARBA00022839"/>
    </source>
</evidence>
<gene>
    <name evidence="6" type="primary">xseB</name>
    <name evidence="9" type="ORF">GHK24_07760</name>
</gene>
<dbReference type="GO" id="GO:0008855">
    <property type="term" value="F:exodeoxyribonuclease VII activity"/>
    <property type="evidence" value="ECO:0007669"/>
    <property type="project" value="UniProtKB-UniRule"/>
</dbReference>
<protein>
    <recommendedName>
        <fullName evidence="6">Exodeoxyribonuclease 7 small subunit</fullName>
        <ecNumber evidence="6">3.1.11.6</ecNumber>
    </recommendedName>
    <alternativeName>
        <fullName evidence="6">Exodeoxyribonuclease VII small subunit</fullName>
        <shortName evidence="6">Exonuclease VII small subunit</shortName>
    </alternativeName>
</protein>
<dbReference type="Gene3D" id="1.10.287.1040">
    <property type="entry name" value="Exonuclease VII, small subunit"/>
    <property type="match status" value="1"/>
</dbReference>
<dbReference type="OrthoDB" id="287668at2"/>
<feature type="coiled-coil region" evidence="7">
    <location>
        <begin position="52"/>
        <end position="79"/>
    </location>
</feature>
<keyword evidence="7" id="KW-0175">Coiled coil</keyword>
<dbReference type="AlphaFoldDB" id="A0A6L5JWD3"/>
<dbReference type="PANTHER" id="PTHR34137">
    <property type="entry name" value="EXODEOXYRIBONUCLEASE 7 SMALL SUBUNIT"/>
    <property type="match status" value="1"/>
</dbReference>
<evidence type="ECO:0000256" key="6">
    <source>
        <dbReference type="HAMAP-Rule" id="MF_00337"/>
    </source>
</evidence>
<comment type="subcellular location">
    <subcellularLocation>
        <location evidence="6">Cytoplasm</location>
    </subcellularLocation>
</comment>
<keyword evidence="2 6" id="KW-0963">Cytoplasm</keyword>
<comment type="function">
    <text evidence="6">Bidirectionally degrades single-stranded DNA into large acid-insoluble oligonucleotides, which are then degraded further into small acid-soluble oligonucleotides.</text>
</comment>
<dbReference type="GO" id="GO:0009318">
    <property type="term" value="C:exodeoxyribonuclease VII complex"/>
    <property type="evidence" value="ECO:0007669"/>
    <property type="project" value="UniProtKB-UniRule"/>
</dbReference>
<dbReference type="GO" id="GO:0005829">
    <property type="term" value="C:cytosol"/>
    <property type="evidence" value="ECO:0007669"/>
    <property type="project" value="TreeGrafter"/>
</dbReference>
<evidence type="ECO:0000313" key="9">
    <source>
        <dbReference type="EMBL" id="MQY51665.1"/>
    </source>
</evidence>
<dbReference type="SUPFAM" id="SSF116842">
    <property type="entry name" value="XseB-like"/>
    <property type="match status" value="1"/>
</dbReference>
<accession>A0A6L5JWD3</accession>
<keyword evidence="4 6" id="KW-0378">Hydrolase</keyword>
<evidence type="ECO:0000256" key="4">
    <source>
        <dbReference type="ARBA" id="ARBA00022801"/>
    </source>
</evidence>
<sequence length="92" mass="9914">MSQSTTETGGDGTSDRPAEDGPSFESALAELEAIVEKMESGDLPLEESLNAYRRGAELLQRCQRQIADAEQRVRILDNGALRDFGAAAGESR</sequence>
<comment type="catalytic activity">
    <reaction evidence="6">
        <text>Exonucleolytic cleavage in either 5'- to 3'- or 3'- to 5'-direction to yield nucleoside 5'-phosphates.</text>
        <dbReference type="EC" id="3.1.11.6"/>
    </reaction>
</comment>
<dbReference type="InterPro" id="IPR037004">
    <property type="entry name" value="Exonuc_VII_ssu_sf"/>
</dbReference>
<proteinExistence type="inferred from homology"/>
<dbReference type="EC" id="3.1.11.6" evidence="6"/>
<dbReference type="NCBIfam" id="TIGR01280">
    <property type="entry name" value="xseB"/>
    <property type="match status" value="1"/>
</dbReference>
<comment type="caution">
    <text evidence="9">The sequence shown here is derived from an EMBL/GenBank/DDBJ whole genome shotgun (WGS) entry which is preliminary data.</text>
</comment>
<dbReference type="Pfam" id="PF02609">
    <property type="entry name" value="Exonuc_VII_S"/>
    <property type="match status" value="1"/>
</dbReference>
<dbReference type="EMBL" id="WIXJ01000004">
    <property type="protein sequence ID" value="MQY51665.1"/>
    <property type="molecule type" value="Genomic_DNA"/>
</dbReference>
<dbReference type="GO" id="GO:0006308">
    <property type="term" value="P:DNA catabolic process"/>
    <property type="evidence" value="ECO:0007669"/>
    <property type="project" value="UniProtKB-UniRule"/>
</dbReference>
<keyword evidence="3 6" id="KW-0540">Nuclease</keyword>
<evidence type="ECO:0000256" key="3">
    <source>
        <dbReference type="ARBA" id="ARBA00022722"/>
    </source>
</evidence>
<evidence type="ECO:0000313" key="10">
    <source>
        <dbReference type="Proteomes" id="UP000480275"/>
    </source>
</evidence>
<comment type="similarity">
    <text evidence="1 6">Belongs to the XseB family.</text>
</comment>
<evidence type="ECO:0000256" key="7">
    <source>
        <dbReference type="SAM" id="Coils"/>
    </source>
</evidence>
<name>A0A6L5JWD3_RHOTE</name>
<evidence type="ECO:0000256" key="8">
    <source>
        <dbReference type="SAM" id="MobiDB-lite"/>
    </source>
</evidence>
<dbReference type="PANTHER" id="PTHR34137:SF1">
    <property type="entry name" value="EXODEOXYRIBONUCLEASE 7 SMALL SUBUNIT"/>
    <property type="match status" value="1"/>
</dbReference>
<reference evidence="9 10" key="1">
    <citation type="submission" date="2019-10" db="EMBL/GenBank/DDBJ databases">
        <title>Whole-genome sequence of the purple nonsulfur photosynthetic bacterium Rhodocyclus tenuis.</title>
        <authorList>
            <person name="Kyndt J.A."/>
            <person name="Meyer T.E."/>
        </authorList>
    </citation>
    <scope>NUCLEOTIDE SEQUENCE [LARGE SCALE GENOMIC DNA]</scope>
    <source>
        <strain evidence="9 10">DSM 110</strain>
    </source>
</reference>
<feature type="region of interest" description="Disordered" evidence="8">
    <location>
        <begin position="1"/>
        <end position="25"/>
    </location>
</feature>
<organism evidence="9 10">
    <name type="scientific">Rhodocyclus tenuis</name>
    <name type="common">Rhodospirillum tenue</name>
    <dbReference type="NCBI Taxonomy" id="1066"/>
    <lineage>
        <taxon>Bacteria</taxon>
        <taxon>Pseudomonadati</taxon>
        <taxon>Pseudomonadota</taxon>
        <taxon>Betaproteobacteria</taxon>
        <taxon>Rhodocyclales</taxon>
        <taxon>Rhodocyclaceae</taxon>
        <taxon>Rhodocyclus</taxon>
    </lineage>
</organism>
<evidence type="ECO:0000256" key="2">
    <source>
        <dbReference type="ARBA" id="ARBA00022490"/>
    </source>
</evidence>
<keyword evidence="5 6" id="KW-0269">Exonuclease</keyword>
<dbReference type="NCBIfam" id="NF002141">
    <property type="entry name" value="PRK00977.1-5"/>
    <property type="match status" value="1"/>
</dbReference>